<reference evidence="7" key="1">
    <citation type="submission" date="2021-04" db="EMBL/GenBank/DDBJ databases">
        <title>Pseudonocardia sp. nov., isolated from sandy soil of mangrove forest.</title>
        <authorList>
            <person name="Zan Z."/>
            <person name="Huang R."/>
            <person name="Liu W."/>
        </authorList>
    </citation>
    <scope>NUCLEOTIDE SEQUENCE</scope>
    <source>
        <strain evidence="7">S2-4</strain>
    </source>
</reference>
<dbReference type="RefSeq" id="WP_252444648.1">
    <property type="nucleotide sequence ID" value="NZ_JAGSOV010000070.1"/>
</dbReference>
<proteinExistence type="inferred from homology"/>
<evidence type="ECO:0000256" key="4">
    <source>
        <dbReference type="ARBA" id="ARBA00022729"/>
    </source>
</evidence>
<evidence type="ECO:0000256" key="3">
    <source>
        <dbReference type="ARBA" id="ARBA00022448"/>
    </source>
</evidence>
<dbReference type="EMBL" id="JAGSOV010000070">
    <property type="protein sequence ID" value="MCO1659711.1"/>
    <property type="molecule type" value="Genomic_DNA"/>
</dbReference>
<keyword evidence="8" id="KW-1185">Reference proteome</keyword>
<comment type="caution">
    <text evidence="7">The sequence shown here is derived from an EMBL/GenBank/DDBJ whole genome shotgun (WGS) entry which is preliminary data.</text>
</comment>
<dbReference type="InterPro" id="IPR030678">
    <property type="entry name" value="Peptide/Ni-bd"/>
</dbReference>
<dbReference type="CDD" id="cd00995">
    <property type="entry name" value="PBP2_NikA_DppA_OppA_like"/>
    <property type="match status" value="1"/>
</dbReference>
<comment type="similarity">
    <text evidence="2">Belongs to the bacterial solute-binding protein 5 family.</text>
</comment>
<comment type="subcellular location">
    <subcellularLocation>
        <location evidence="1">Cell envelope</location>
    </subcellularLocation>
</comment>
<protein>
    <submittedName>
        <fullName evidence="7">ABC transporter substrate-binding protein</fullName>
    </submittedName>
</protein>
<dbReference type="PIRSF" id="PIRSF002741">
    <property type="entry name" value="MppA"/>
    <property type="match status" value="1"/>
</dbReference>
<evidence type="ECO:0000256" key="2">
    <source>
        <dbReference type="ARBA" id="ARBA00005695"/>
    </source>
</evidence>
<feature type="domain" description="Solute-binding protein family 5" evidence="6">
    <location>
        <begin position="84"/>
        <end position="435"/>
    </location>
</feature>
<dbReference type="InterPro" id="IPR039424">
    <property type="entry name" value="SBP_5"/>
</dbReference>
<gene>
    <name evidence="7" type="ORF">KDL28_32045</name>
</gene>
<sequence length="520" mass="55475">MSTARFKLVIKCTSLIAVVCLVLAGCGDGGDTGPGAGQGGTLAVGSLDTPLNLDPATGRAGTEYSYLKAIYDTLISYDPATLLPEPGLAESYEFRGPDQLEFVMKLRQGVKFQDGTTLDAAAVKTSLEYYKGAGVRKDLDPVTAITVEDPSTVVLTLKSAYSTLPALLADRAGMIISPAAIQKFGDTIADNPVGAGAYGVKSWTKKVSLEFAANPDYWRGKPGYDTLDVRFFEDEGAMISALTSGQVQYAYPVSAEQLPVVEAMPNLNVTTQQTLAFRFLRLNQDKPPLDDKRVRQALNLAIDRQALGKTALGDLDVVEATVPVPPNYYAYGTGTYGYPHDPARAEELLAEAGHAGGLSIQVCPSSSTPENLKEIQILSEQVARVGITLDVTQVPGQGCIDQFYKGDWSLMLTGHTGRVDPWFTYSEAWSGGGANNMNGGRPISPVIDERLTEILSISDAEQQKAKYTEINEAFLEEAPMVGLYFSPTITVKDAGVDGQVIDLQGKVILAGLKPAAAKAP</sequence>
<keyword evidence="3" id="KW-0813">Transport</keyword>
<evidence type="ECO:0000256" key="1">
    <source>
        <dbReference type="ARBA" id="ARBA00004196"/>
    </source>
</evidence>
<evidence type="ECO:0000256" key="5">
    <source>
        <dbReference type="SAM" id="SignalP"/>
    </source>
</evidence>
<dbReference type="SUPFAM" id="SSF53850">
    <property type="entry name" value="Periplasmic binding protein-like II"/>
    <property type="match status" value="1"/>
</dbReference>
<dbReference type="Gene3D" id="3.10.105.10">
    <property type="entry name" value="Dipeptide-binding Protein, Domain 3"/>
    <property type="match status" value="1"/>
</dbReference>
<accession>A0ABT1A9S5</accession>
<name>A0ABT1A9S5_9PSEU</name>
<evidence type="ECO:0000259" key="6">
    <source>
        <dbReference type="Pfam" id="PF00496"/>
    </source>
</evidence>
<feature type="signal peptide" evidence="5">
    <location>
        <begin position="1"/>
        <end position="24"/>
    </location>
</feature>
<dbReference type="InterPro" id="IPR000914">
    <property type="entry name" value="SBP_5_dom"/>
</dbReference>
<dbReference type="PANTHER" id="PTHR30290:SF10">
    <property type="entry name" value="PERIPLASMIC OLIGOPEPTIDE-BINDING PROTEIN-RELATED"/>
    <property type="match status" value="1"/>
</dbReference>
<dbReference type="Proteomes" id="UP001165283">
    <property type="component" value="Unassembled WGS sequence"/>
</dbReference>
<dbReference type="Gene3D" id="3.40.190.10">
    <property type="entry name" value="Periplasmic binding protein-like II"/>
    <property type="match status" value="1"/>
</dbReference>
<evidence type="ECO:0000313" key="8">
    <source>
        <dbReference type="Proteomes" id="UP001165283"/>
    </source>
</evidence>
<dbReference type="Pfam" id="PF00496">
    <property type="entry name" value="SBP_bac_5"/>
    <property type="match status" value="1"/>
</dbReference>
<evidence type="ECO:0000313" key="7">
    <source>
        <dbReference type="EMBL" id="MCO1659711.1"/>
    </source>
</evidence>
<dbReference type="PANTHER" id="PTHR30290">
    <property type="entry name" value="PERIPLASMIC BINDING COMPONENT OF ABC TRANSPORTER"/>
    <property type="match status" value="1"/>
</dbReference>
<organism evidence="7 8">
    <name type="scientific">Pseudonocardia humida</name>
    <dbReference type="NCBI Taxonomy" id="2800819"/>
    <lineage>
        <taxon>Bacteria</taxon>
        <taxon>Bacillati</taxon>
        <taxon>Actinomycetota</taxon>
        <taxon>Actinomycetes</taxon>
        <taxon>Pseudonocardiales</taxon>
        <taxon>Pseudonocardiaceae</taxon>
        <taxon>Pseudonocardia</taxon>
    </lineage>
</organism>
<keyword evidence="4 5" id="KW-0732">Signal</keyword>
<feature type="chain" id="PRO_5045051984" evidence="5">
    <location>
        <begin position="25"/>
        <end position="520"/>
    </location>
</feature>
<dbReference type="PROSITE" id="PS51257">
    <property type="entry name" value="PROKAR_LIPOPROTEIN"/>
    <property type="match status" value="1"/>
</dbReference>
<dbReference type="Gene3D" id="3.90.76.10">
    <property type="entry name" value="Dipeptide-binding Protein, Domain 1"/>
    <property type="match status" value="1"/>
</dbReference>